<keyword evidence="2" id="KW-1185">Reference proteome</keyword>
<sequence>MRRTHLQIAGLTTPLKLRPLLGIILYGILQGLSSLRDLERLARSDVACWWLSGSIMPDHSVIILCFSRREKGVIDFYRALFKAGVVCKQTL</sequence>
<dbReference type="Proteomes" id="UP001524499">
    <property type="component" value="Unassembled WGS sequence"/>
</dbReference>
<dbReference type="RefSeq" id="WP_256601506.1">
    <property type="nucleotide sequence ID" value="NZ_JANIBJ010000009.1"/>
</dbReference>
<accession>A0ABT1TE81</accession>
<name>A0ABT1TE81_9GAMM</name>
<evidence type="ECO:0000313" key="2">
    <source>
        <dbReference type="Proteomes" id="UP001524499"/>
    </source>
</evidence>
<evidence type="ECO:0000313" key="1">
    <source>
        <dbReference type="EMBL" id="MCQ8103767.1"/>
    </source>
</evidence>
<protein>
    <submittedName>
        <fullName evidence="1">Transposase</fullName>
    </submittedName>
</protein>
<dbReference type="EMBL" id="JANIBJ010000009">
    <property type="protein sequence ID" value="MCQ8103767.1"/>
    <property type="molecule type" value="Genomic_DNA"/>
</dbReference>
<comment type="caution">
    <text evidence="1">The sequence shown here is derived from an EMBL/GenBank/DDBJ whole genome shotgun (WGS) entry which is preliminary data.</text>
</comment>
<proteinExistence type="predicted"/>
<organism evidence="1 2">
    <name type="scientific">Methylomonas subterranea</name>
    <dbReference type="NCBI Taxonomy" id="2952225"/>
    <lineage>
        <taxon>Bacteria</taxon>
        <taxon>Pseudomonadati</taxon>
        <taxon>Pseudomonadota</taxon>
        <taxon>Gammaproteobacteria</taxon>
        <taxon>Methylococcales</taxon>
        <taxon>Methylococcaceae</taxon>
        <taxon>Methylomonas</taxon>
    </lineage>
</organism>
<gene>
    <name evidence="1" type="ORF">NP590_06590</name>
</gene>
<reference evidence="1 2" key="1">
    <citation type="submission" date="2022-07" db="EMBL/GenBank/DDBJ databases">
        <title>Methylomonas rivi sp. nov., Methylomonas rosea sp. nov., Methylomonas aureus sp. nov. and Methylomonas subterranea sp. nov., four novel methanotrophs isolated from a freshwater creek and the deep terrestrial subsurface.</title>
        <authorList>
            <person name="Abin C."/>
            <person name="Sankaranarayanan K."/>
            <person name="Garner C."/>
            <person name="Sindelar R."/>
            <person name="Kotary K."/>
            <person name="Garner R."/>
            <person name="Barclay S."/>
            <person name="Lawson P."/>
            <person name="Krumholz L."/>
        </authorList>
    </citation>
    <scope>NUCLEOTIDE SEQUENCE [LARGE SCALE GENOMIC DNA]</scope>
    <source>
        <strain evidence="1 2">SURF-2</strain>
    </source>
</reference>